<proteinExistence type="predicted"/>
<keyword evidence="1" id="KW-0433">Leucine-rich repeat</keyword>
<accession>A0A8C3AJK1</accession>
<dbReference type="SMART" id="SM00369">
    <property type="entry name" value="LRR_TYP"/>
    <property type="match status" value="5"/>
</dbReference>
<protein>
    <recommendedName>
        <fullName evidence="5">LRRCT domain-containing protein</fullName>
    </recommendedName>
</protein>
<dbReference type="SMART" id="SM00082">
    <property type="entry name" value="LRRCT"/>
    <property type="match status" value="1"/>
</dbReference>
<organism evidence="6 7">
    <name type="scientific">Cyclopterus lumpus</name>
    <name type="common">Lumpsucker</name>
    <dbReference type="NCBI Taxonomy" id="8103"/>
    <lineage>
        <taxon>Eukaryota</taxon>
        <taxon>Metazoa</taxon>
        <taxon>Chordata</taxon>
        <taxon>Craniata</taxon>
        <taxon>Vertebrata</taxon>
        <taxon>Euteleostomi</taxon>
        <taxon>Actinopterygii</taxon>
        <taxon>Neopterygii</taxon>
        <taxon>Teleostei</taxon>
        <taxon>Neoteleostei</taxon>
        <taxon>Acanthomorphata</taxon>
        <taxon>Eupercaria</taxon>
        <taxon>Perciformes</taxon>
        <taxon>Cottioidei</taxon>
        <taxon>Cottales</taxon>
        <taxon>Cyclopteridae</taxon>
        <taxon>Cyclopterus</taxon>
    </lineage>
</organism>
<dbReference type="InterPro" id="IPR032675">
    <property type="entry name" value="LRR_dom_sf"/>
</dbReference>
<dbReference type="PANTHER" id="PTHR24366">
    <property type="entry name" value="IG(IMMUNOGLOBULIN) AND LRR(LEUCINE RICH REPEAT) DOMAINS"/>
    <property type="match status" value="1"/>
</dbReference>
<dbReference type="GeneTree" id="ENSGT00940000161826"/>
<dbReference type="PANTHER" id="PTHR24366:SF161">
    <property type="entry name" value="TIR DOMAIN-CONTAINING PROTEIN"/>
    <property type="match status" value="1"/>
</dbReference>
<dbReference type="Proteomes" id="UP000694565">
    <property type="component" value="Unplaced"/>
</dbReference>
<reference evidence="6" key="2">
    <citation type="submission" date="2025-09" db="UniProtKB">
        <authorList>
            <consortium name="Ensembl"/>
        </authorList>
    </citation>
    <scope>IDENTIFICATION</scope>
</reference>
<sequence>MRSERLPAVLVAFRPGYSSLVMFSKDVGEINSTAFRSDGLASVTRLRIERAGVTGISEGAFGSLVRLAFLGLNRNLLTEINPNWFGRPEVLGELDLTGNQIEVLHESTLSGFLNLTRLSLRENRIRLIDPNGFSSHAALAQLDLSGNRMTRVSPQAFGSLWSTRIGLDGNPWNCSCGAEDFVDFLKDLMSRSLLDRPDQVTCESPPSLRGRPVWNVSLCVMSPPPPAVPVHPKPTGILTSAKVPPSRPTSETKTSVGPEPTTMSSITGTCGSSCHPLYIYMVHLIPTGKVIIIAW</sequence>
<evidence type="ECO:0000256" key="3">
    <source>
        <dbReference type="ARBA" id="ARBA00022737"/>
    </source>
</evidence>
<evidence type="ECO:0000313" key="7">
    <source>
        <dbReference type="Proteomes" id="UP000694565"/>
    </source>
</evidence>
<name>A0A8C3AJK1_CYCLU</name>
<evidence type="ECO:0000256" key="4">
    <source>
        <dbReference type="SAM" id="MobiDB-lite"/>
    </source>
</evidence>
<dbReference type="InterPro" id="IPR003591">
    <property type="entry name" value="Leu-rich_rpt_typical-subtyp"/>
</dbReference>
<evidence type="ECO:0000256" key="2">
    <source>
        <dbReference type="ARBA" id="ARBA00022729"/>
    </source>
</evidence>
<dbReference type="InterPro" id="IPR000483">
    <property type="entry name" value="Cys-rich_flank_reg_C"/>
</dbReference>
<dbReference type="Ensembl" id="ENSCLMT00005043668.1">
    <property type="protein sequence ID" value="ENSCLMP00005042144.1"/>
    <property type="gene ID" value="ENSCLMG00005019658.1"/>
</dbReference>
<feature type="region of interest" description="Disordered" evidence="4">
    <location>
        <begin position="239"/>
        <end position="262"/>
    </location>
</feature>
<dbReference type="Pfam" id="PF13855">
    <property type="entry name" value="LRR_8"/>
    <property type="match status" value="1"/>
</dbReference>
<evidence type="ECO:0000313" key="6">
    <source>
        <dbReference type="Ensembl" id="ENSCLMP00005042144.1"/>
    </source>
</evidence>
<dbReference type="AlphaFoldDB" id="A0A8C3AJK1"/>
<feature type="domain" description="LRRCT" evidence="5">
    <location>
        <begin position="170"/>
        <end position="224"/>
    </location>
</feature>
<keyword evidence="3" id="KW-0677">Repeat</keyword>
<reference evidence="6" key="1">
    <citation type="submission" date="2025-08" db="UniProtKB">
        <authorList>
            <consortium name="Ensembl"/>
        </authorList>
    </citation>
    <scope>IDENTIFICATION</scope>
</reference>
<dbReference type="InterPro" id="IPR001611">
    <property type="entry name" value="Leu-rich_rpt"/>
</dbReference>
<keyword evidence="7" id="KW-1185">Reference proteome</keyword>
<evidence type="ECO:0000256" key="1">
    <source>
        <dbReference type="ARBA" id="ARBA00022614"/>
    </source>
</evidence>
<keyword evidence="2" id="KW-0732">Signal</keyword>
<evidence type="ECO:0000259" key="5">
    <source>
        <dbReference type="SMART" id="SM00082"/>
    </source>
</evidence>
<dbReference type="SUPFAM" id="SSF52058">
    <property type="entry name" value="L domain-like"/>
    <property type="match status" value="1"/>
</dbReference>
<feature type="compositionally biased region" description="Polar residues" evidence="4">
    <location>
        <begin position="248"/>
        <end position="262"/>
    </location>
</feature>
<dbReference type="Gene3D" id="3.80.10.10">
    <property type="entry name" value="Ribonuclease Inhibitor"/>
    <property type="match status" value="1"/>
</dbReference>